<evidence type="ECO:0000313" key="3">
    <source>
        <dbReference type="Proteomes" id="UP000593561"/>
    </source>
</evidence>
<protein>
    <submittedName>
        <fullName evidence="2">Uncharacterized protein</fullName>
    </submittedName>
</protein>
<gene>
    <name evidence="2" type="ORF">Godav_024355</name>
</gene>
<proteinExistence type="predicted"/>
<keyword evidence="3" id="KW-1185">Reference proteome</keyword>
<sequence length="69" mass="7847">MLRFSLLRGVNRRHPPAPTSSVEVEPTANVKIEHAQSLSVCLKLETSFFQVFEDLSQHVVSLRTAQVKW</sequence>
<organism evidence="2 3">
    <name type="scientific">Gossypium davidsonii</name>
    <name type="common">Davidson's cotton</name>
    <name type="synonym">Gossypium klotzschianum subsp. davidsonii</name>
    <dbReference type="NCBI Taxonomy" id="34287"/>
    <lineage>
        <taxon>Eukaryota</taxon>
        <taxon>Viridiplantae</taxon>
        <taxon>Streptophyta</taxon>
        <taxon>Embryophyta</taxon>
        <taxon>Tracheophyta</taxon>
        <taxon>Spermatophyta</taxon>
        <taxon>Magnoliopsida</taxon>
        <taxon>eudicotyledons</taxon>
        <taxon>Gunneridae</taxon>
        <taxon>Pentapetalae</taxon>
        <taxon>rosids</taxon>
        <taxon>malvids</taxon>
        <taxon>Malvales</taxon>
        <taxon>Malvaceae</taxon>
        <taxon>Malvoideae</taxon>
        <taxon>Gossypium</taxon>
    </lineage>
</organism>
<dbReference type="Proteomes" id="UP000593561">
    <property type="component" value="Unassembled WGS sequence"/>
</dbReference>
<evidence type="ECO:0000313" key="2">
    <source>
        <dbReference type="EMBL" id="MBA0629859.1"/>
    </source>
</evidence>
<accession>A0A7J8SUU4</accession>
<reference evidence="2 3" key="1">
    <citation type="journal article" date="2019" name="Genome Biol. Evol.">
        <title>Insights into the evolution of the New World diploid cottons (Gossypium, subgenus Houzingenia) based on genome sequencing.</title>
        <authorList>
            <person name="Grover C.E."/>
            <person name="Arick M.A. 2nd"/>
            <person name="Thrash A."/>
            <person name="Conover J.L."/>
            <person name="Sanders W.S."/>
            <person name="Peterson D.G."/>
            <person name="Frelichowski J.E."/>
            <person name="Scheffler J.A."/>
            <person name="Scheffler B.E."/>
            <person name="Wendel J.F."/>
        </authorList>
    </citation>
    <scope>NUCLEOTIDE SEQUENCE [LARGE SCALE GENOMIC DNA]</scope>
    <source>
        <strain evidence="2">27</strain>
        <tissue evidence="2">Leaf</tissue>
    </source>
</reference>
<evidence type="ECO:0000256" key="1">
    <source>
        <dbReference type="SAM" id="MobiDB-lite"/>
    </source>
</evidence>
<dbReference type="EMBL" id="JABFAC010000011">
    <property type="protein sequence ID" value="MBA0629859.1"/>
    <property type="molecule type" value="Genomic_DNA"/>
</dbReference>
<comment type="caution">
    <text evidence="2">The sequence shown here is derived from an EMBL/GenBank/DDBJ whole genome shotgun (WGS) entry which is preliminary data.</text>
</comment>
<feature type="region of interest" description="Disordered" evidence="1">
    <location>
        <begin position="1"/>
        <end position="24"/>
    </location>
</feature>
<dbReference type="AlphaFoldDB" id="A0A7J8SUU4"/>
<name>A0A7J8SUU4_GOSDV</name>